<dbReference type="PROSITE" id="PS50600">
    <property type="entry name" value="ULP_PROTEASE"/>
    <property type="match status" value="1"/>
</dbReference>
<comment type="caution">
    <text evidence="7">The sequence shown here is derived from an EMBL/GenBank/DDBJ whole genome shotgun (WGS) entry which is preliminary data.</text>
</comment>
<feature type="region of interest" description="Disordered" evidence="5">
    <location>
        <begin position="54"/>
        <end position="109"/>
    </location>
</feature>
<dbReference type="eggNOG" id="KOG0778">
    <property type="taxonomic scope" value="Eukaryota"/>
</dbReference>
<dbReference type="AlphaFoldDB" id="G4TDA1"/>
<dbReference type="EMBL" id="CAFZ01000051">
    <property type="protein sequence ID" value="CCA69300.1"/>
    <property type="molecule type" value="Genomic_DNA"/>
</dbReference>
<feature type="compositionally biased region" description="Acidic residues" evidence="5">
    <location>
        <begin position="84"/>
        <end position="106"/>
    </location>
</feature>
<feature type="region of interest" description="Disordered" evidence="5">
    <location>
        <begin position="274"/>
        <end position="313"/>
    </location>
</feature>
<dbReference type="InterPro" id="IPR038765">
    <property type="entry name" value="Papain-like_cys_pep_sf"/>
</dbReference>
<protein>
    <submittedName>
        <fullName evidence="7">Related to Sentrin-specific protease 1</fullName>
    </submittedName>
</protein>
<feature type="compositionally biased region" description="Polar residues" evidence="5">
    <location>
        <begin position="141"/>
        <end position="154"/>
    </location>
</feature>
<dbReference type="OrthoDB" id="1939479at2759"/>
<evidence type="ECO:0000259" key="6">
    <source>
        <dbReference type="PROSITE" id="PS50600"/>
    </source>
</evidence>
<proteinExistence type="inferred from homology"/>
<dbReference type="GO" id="GO:0006508">
    <property type="term" value="P:proteolysis"/>
    <property type="evidence" value="ECO:0007669"/>
    <property type="project" value="UniProtKB-KW"/>
</dbReference>
<feature type="compositionally biased region" description="Basic and acidic residues" evidence="5">
    <location>
        <begin position="283"/>
        <end position="293"/>
    </location>
</feature>
<dbReference type="InParanoid" id="G4TDA1"/>
<dbReference type="STRING" id="1109443.G4TDA1"/>
<dbReference type="GO" id="GO:0005634">
    <property type="term" value="C:nucleus"/>
    <property type="evidence" value="ECO:0007669"/>
    <property type="project" value="TreeGrafter"/>
</dbReference>
<dbReference type="Gene3D" id="3.40.395.10">
    <property type="entry name" value="Adenoviral Proteinase, Chain A"/>
    <property type="match status" value="1"/>
</dbReference>
<dbReference type="Pfam" id="PF02902">
    <property type="entry name" value="Peptidase_C48"/>
    <property type="match status" value="1"/>
</dbReference>
<keyword evidence="3" id="KW-0378">Hydrolase</keyword>
<gene>
    <name evidence="7" type="ORF">PIIN_03199</name>
</gene>
<organism evidence="7 8">
    <name type="scientific">Serendipita indica (strain DSM 11827)</name>
    <name type="common">Root endophyte fungus</name>
    <name type="synonym">Piriformospora indica</name>
    <dbReference type="NCBI Taxonomy" id="1109443"/>
    <lineage>
        <taxon>Eukaryota</taxon>
        <taxon>Fungi</taxon>
        <taxon>Dikarya</taxon>
        <taxon>Basidiomycota</taxon>
        <taxon>Agaricomycotina</taxon>
        <taxon>Agaricomycetes</taxon>
        <taxon>Sebacinales</taxon>
        <taxon>Serendipitaceae</taxon>
        <taxon>Serendipita</taxon>
    </lineage>
</organism>
<comment type="similarity">
    <text evidence="1">Belongs to the peptidase C48 family.</text>
</comment>
<evidence type="ECO:0000256" key="4">
    <source>
        <dbReference type="ARBA" id="ARBA00022807"/>
    </source>
</evidence>
<evidence type="ECO:0000256" key="2">
    <source>
        <dbReference type="ARBA" id="ARBA00022670"/>
    </source>
</evidence>
<dbReference type="GO" id="GO:0016929">
    <property type="term" value="F:deSUMOylase activity"/>
    <property type="evidence" value="ECO:0007669"/>
    <property type="project" value="TreeGrafter"/>
</dbReference>
<evidence type="ECO:0000313" key="7">
    <source>
        <dbReference type="EMBL" id="CCA69300.1"/>
    </source>
</evidence>
<name>G4TDA1_SERID</name>
<dbReference type="InterPro" id="IPR003653">
    <property type="entry name" value="Peptidase_C48_C"/>
</dbReference>
<evidence type="ECO:0000256" key="1">
    <source>
        <dbReference type="ARBA" id="ARBA00005234"/>
    </source>
</evidence>
<reference evidence="7 8" key="1">
    <citation type="journal article" date="2011" name="PLoS Pathog.">
        <title>Endophytic Life Strategies Decoded by Genome and Transcriptome Analyses of the Mutualistic Root Symbiont Piriformospora indica.</title>
        <authorList>
            <person name="Zuccaro A."/>
            <person name="Lahrmann U."/>
            <person name="Guldener U."/>
            <person name="Langen G."/>
            <person name="Pfiffi S."/>
            <person name="Biedenkopf D."/>
            <person name="Wong P."/>
            <person name="Samans B."/>
            <person name="Grimm C."/>
            <person name="Basiewicz M."/>
            <person name="Murat C."/>
            <person name="Martin F."/>
            <person name="Kogel K.H."/>
        </authorList>
    </citation>
    <scope>NUCLEOTIDE SEQUENCE [LARGE SCALE GENOMIC DNA]</scope>
    <source>
        <strain evidence="7 8">DSM 11827</strain>
    </source>
</reference>
<feature type="compositionally biased region" description="Polar residues" evidence="5">
    <location>
        <begin position="54"/>
        <end position="75"/>
    </location>
</feature>
<evidence type="ECO:0000313" key="8">
    <source>
        <dbReference type="Proteomes" id="UP000007148"/>
    </source>
</evidence>
<feature type="compositionally biased region" description="Basic residues" evidence="5">
    <location>
        <begin position="1"/>
        <end position="10"/>
    </location>
</feature>
<dbReference type="OMA" id="REHIHAK"/>
<dbReference type="PANTHER" id="PTHR12606">
    <property type="entry name" value="SENTRIN/SUMO-SPECIFIC PROTEASE"/>
    <property type="match status" value="1"/>
</dbReference>
<feature type="region of interest" description="Disordered" evidence="5">
    <location>
        <begin position="141"/>
        <end position="168"/>
    </location>
</feature>
<sequence>MTSRPTKRKTAVSAPSNVSPAHKQAVNSVSMLFSDAFGLISKAFVTSEPPIHLSNPSTRSLPGSFVVSPQQTSSKNVDDHEDRPEDEDEEESTLDSYAENDYDNSDDFTQTQDSLEATSVPSTPILSVATSPIALAHTPRYSSALSSQRTTPISISRHRGGHHQSVARSTWKNHVHPLKKQYDIDRRMARAQELYNLKRSLGYAQDISTFRAYLSYKEHMERFYAAIDKNMPSPKPATGPESLPKMPSNSWLQRAVIDARKSLESPRPFIPRFKTSELLAQQNRERDAEIERRLRPKLPDSLPPEDEQKVKQSLSNRSLLVKVAREQVTAQDLGRLRPGQWLNDEIINFYGALITERAAKFEAGVKNGEMNGKGKGRASDAYPEMEGLGEPWKVHFFNTFFLSKLQDMGYEKARLNKWTKKMDIFSKDIVLIPCNLGNAHWTCAAINFRDKRIEYYDSMGMDRPSIRAALRTYLDKEHQDKKSKPFNFEGWTDLFGHDGPQQENGFDCGVFVCQTMENLSRGVSLPFDFTQRNMPYLRRRMILEITTQQLPIKRL</sequence>
<feature type="compositionally biased region" description="Polar residues" evidence="5">
    <location>
        <begin position="13"/>
        <end position="22"/>
    </location>
</feature>
<keyword evidence="8" id="KW-1185">Reference proteome</keyword>
<evidence type="ECO:0000256" key="3">
    <source>
        <dbReference type="ARBA" id="ARBA00022801"/>
    </source>
</evidence>
<dbReference type="HOGENOM" id="CLU_024324_5_2_1"/>
<feature type="region of interest" description="Disordered" evidence="5">
    <location>
        <begin position="1"/>
        <end position="22"/>
    </location>
</feature>
<keyword evidence="2 7" id="KW-0645">Protease</keyword>
<dbReference type="GO" id="GO:0016926">
    <property type="term" value="P:protein desumoylation"/>
    <property type="evidence" value="ECO:0007669"/>
    <property type="project" value="TreeGrafter"/>
</dbReference>
<dbReference type="PANTHER" id="PTHR12606:SF141">
    <property type="entry name" value="GH15225P-RELATED"/>
    <property type="match status" value="1"/>
</dbReference>
<dbReference type="SUPFAM" id="SSF54001">
    <property type="entry name" value="Cysteine proteinases"/>
    <property type="match status" value="1"/>
</dbReference>
<dbReference type="Proteomes" id="UP000007148">
    <property type="component" value="Unassembled WGS sequence"/>
</dbReference>
<accession>G4TDA1</accession>
<keyword evidence="4" id="KW-0788">Thiol protease</keyword>
<feature type="domain" description="Ubiquitin-like protease family profile" evidence="6">
    <location>
        <begin position="326"/>
        <end position="519"/>
    </location>
</feature>
<evidence type="ECO:0000256" key="5">
    <source>
        <dbReference type="SAM" id="MobiDB-lite"/>
    </source>
</evidence>